<dbReference type="NCBIfam" id="TIGR01617">
    <property type="entry name" value="arsC_related"/>
    <property type="match status" value="1"/>
</dbReference>
<evidence type="ECO:0000313" key="4">
    <source>
        <dbReference type="Proteomes" id="UP000288227"/>
    </source>
</evidence>
<name>A0A401U4W2_9BACT</name>
<dbReference type="InterPro" id="IPR036249">
    <property type="entry name" value="Thioredoxin-like_sf"/>
</dbReference>
<gene>
    <name evidence="3" type="ORF">SanaruYs_01730</name>
</gene>
<dbReference type="EMBL" id="BHXQ01000001">
    <property type="protein sequence ID" value="GCC49958.1"/>
    <property type="molecule type" value="Genomic_DNA"/>
</dbReference>
<evidence type="ECO:0000256" key="1">
    <source>
        <dbReference type="ARBA" id="ARBA00007198"/>
    </source>
</evidence>
<accession>A0A401U4W2</accession>
<dbReference type="AlphaFoldDB" id="A0A401U4W2"/>
<dbReference type="Proteomes" id="UP000288227">
    <property type="component" value="Unassembled WGS sequence"/>
</dbReference>
<dbReference type="PROSITE" id="PS51353">
    <property type="entry name" value="ARSC"/>
    <property type="match status" value="1"/>
</dbReference>
<dbReference type="NCBIfam" id="NF008107">
    <property type="entry name" value="PRK10853.1"/>
    <property type="match status" value="1"/>
</dbReference>
<dbReference type="PANTHER" id="PTHR30041:SF8">
    <property type="entry name" value="PROTEIN YFFB"/>
    <property type="match status" value="1"/>
</dbReference>
<dbReference type="RefSeq" id="WP_127120619.1">
    <property type="nucleotide sequence ID" value="NZ_BHXQ01000001.1"/>
</dbReference>
<keyword evidence="4" id="KW-1185">Reference proteome</keyword>
<evidence type="ECO:0000256" key="2">
    <source>
        <dbReference type="PROSITE-ProRule" id="PRU01282"/>
    </source>
</evidence>
<dbReference type="InterPro" id="IPR006660">
    <property type="entry name" value="Arsenate_reductase-like"/>
</dbReference>
<protein>
    <submittedName>
        <fullName evidence="3">ArsC family reductase</fullName>
    </submittedName>
</protein>
<dbReference type="InterPro" id="IPR006504">
    <property type="entry name" value="Tscrpt_reg_Spx/MgsR"/>
</dbReference>
<organism evidence="3 4">
    <name type="scientific">Chryseotalea sanaruensis</name>
    <dbReference type="NCBI Taxonomy" id="2482724"/>
    <lineage>
        <taxon>Bacteria</taxon>
        <taxon>Pseudomonadati</taxon>
        <taxon>Bacteroidota</taxon>
        <taxon>Cytophagia</taxon>
        <taxon>Cytophagales</taxon>
        <taxon>Chryseotaleaceae</taxon>
        <taxon>Chryseotalea</taxon>
    </lineage>
</organism>
<dbReference type="OrthoDB" id="9794155at2"/>
<comment type="caution">
    <text evidence="3">The sequence shown here is derived from an EMBL/GenBank/DDBJ whole genome shotgun (WGS) entry which is preliminary data.</text>
</comment>
<proteinExistence type="inferred from homology"/>
<reference evidence="3 4" key="1">
    <citation type="submission" date="2018-11" db="EMBL/GenBank/DDBJ databases">
        <title>Chryseotalea sanarue gen. nov., sp., nov., a member of the family Cytophagaceae, isolated from a brackish lake in Hamamatsu Japan.</title>
        <authorList>
            <person name="Maejima Y."/>
            <person name="Iino T."/>
            <person name="Muraguchi Y."/>
            <person name="Fukuda K."/>
            <person name="Ohkuma M."/>
            <person name="Moriuchi R."/>
            <person name="Dohra H."/>
            <person name="Kimbara K."/>
            <person name="Shintani M."/>
        </authorList>
    </citation>
    <scope>NUCLEOTIDE SEQUENCE [LARGE SCALE GENOMIC DNA]</scope>
    <source>
        <strain evidence="3 4">Ys</strain>
    </source>
</reference>
<dbReference type="Gene3D" id="3.40.30.10">
    <property type="entry name" value="Glutaredoxin"/>
    <property type="match status" value="1"/>
</dbReference>
<dbReference type="PANTHER" id="PTHR30041">
    <property type="entry name" value="ARSENATE REDUCTASE"/>
    <property type="match status" value="1"/>
</dbReference>
<evidence type="ECO:0000313" key="3">
    <source>
        <dbReference type="EMBL" id="GCC49958.1"/>
    </source>
</evidence>
<dbReference type="SUPFAM" id="SSF52833">
    <property type="entry name" value="Thioredoxin-like"/>
    <property type="match status" value="1"/>
</dbReference>
<sequence length="118" mass="13651">MELIVYGIKSCDTIKKTLTWLEKKKIPYVFHDYKKEGITETKLKNWTKQIGWEPLVNKKGTTWKNLPEATQKKVTNEKAAIAVMKDATSMIRRPVIEADGKVLTLGFDETVYKDLFDK</sequence>
<comment type="similarity">
    <text evidence="1 2">Belongs to the ArsC family.</text>
</comment>
<dbReference type="Pfam" id="PF03960">
    <property type="entry name" value="ArsC"/>
    <property type="match status" value="1"/>
</dbReference>